<gene>
    <name evidence="11" type="primary">LOC100368360</name>
</gene>
<feature type="compositionally biased region" description="Polar residues" evidence="9">
    <location>
        <begin position="149"/>
        <end position="161"/>
    </location>
</feature>
<evidence type="ECO:0000256" key="8">
    <source>
        <dbReference type="ARBA" id="ARBA00046435"/>
    </source>
</evidence>
<dbReference type="Proteomes" id="UP000694865">
    <property type="component" value="Unplaced"/>
</dbReference>
<evidence type="ECO:0000256" key="9">
    <source>
        <dbReference type="SAM" id="MobiDB-lite"/>
    </source>
</evidence>
<dbReference type="PANTHER" id="PTHR31180:SF2">
    <property type="entry name" value="CILIA- AND FLAGELLA-ASSOCIATED PROTEIN 107"/>
    <property type="match status" value="1"/>
</dbReference>
<comment type="subcellular location">
    <subcellularLocation>
        <location evidence="1">Cytoplasm</location>
        <location evidence="1">Cytoskeleton</location>
        <location evidence="1">Flagellum axoneme</location>
    </subcellularLocation>
</comment>
<name>A0ABM0GJD3_SACKO</name>
<comment type="function">
    <text evidence="7">Microtubule inner protein (MIP) part of the dynein-decorated doublet microtubules (DMTs) in cilia axoneme, which is required for motile cilia beating.</text>
</comment>
<evidence type="ECO:0000256" key="7">
    <source>
        <dbReference type="ARBA" id="ARBA00035003"/>
    </source>
</evidence>
<accession>A0ABM0GJD3</accession>
<comment type="subunit">
    <text evidence="8">Microtubule inner protein component of sperm flagellar doublet microtubules.</text>
</comment>
<evidence type="ECO:0000256" key="3">
    <source>
        <dbReference type="ARBA" id="ARBA00022846"/>
    </source>
</evidence>
<evidence type="ECO:0000256" key="2">
    <source>
        <dbReference type="ARBA" id="ARBA00022490"/>
    </source>
</evidence>
<protein>
    <submittedName>
        <fullName evidence="11">Uncharacterized protein C1orf158 homolog isoform X1</fullName>
    </submittedName>
</protein>
<dbReference type="InterPro" id="IPR054709">
    <property type="entry name" value="CFAP107"/>
</dbReference>
<sequence length="238" mass="27725">MAQGSPHKWYMPGWRIEQRYKQGVLIGNWSEERYSFLKSDHRNSSTHREDFKKYENFKPDVMVRRAAMMKNEQGMGKDHIFSHHGNRYSNNMISWYDEHYNKRERDENNKLPALRHWDGNQLAWVPEKTDYPIQGAPTNFGLHARKSSKWQQQDGAVQSSEGEGDGDMYNTTYGSCYTPHKGGSYVQKHYAAPRTISASLHPLNKINKDLHLRGIPSTVHNPESLYLQNIHPKTVHIS</sequence>
<dbReference type="Pfam" id="PF22595">
    <property type="entry name" value="CFAP107"/>
    <property type="match status" value="1"/>
</dbReference>
<proteinExistence type="predicted"/>
<dbReference type="PANTHER" id="PTHR31180">
    <property type="entry name" value="CILIA- AND FLAGELLA-ASSOCIATED PROTEIN 107-RELATED"/>
    <property type="match status" value="1"/>
</dbReference>
<keyword evidence="10" id="KW-1185">Reference proteome</keyword>
<evidence type="ECO:0000256" key="4">
    <source>
        <dbReference type="ARBA" id="ARBA00023069"/>
    </source>
</evidence>
<keyword evidence="6" id="KW-0966">Cell projection</keyword>
<keyword evidence="5" id="KW-0206">Cytoskeleton</keyword>
<dbReference type="RefSeq" id="XP_002731140.1">
    <property type="nucleotide sequence ID" value="XM_002731094.2"/>
</dbReference>
<evidence type="ECO:0000313" key="11">
    <source>
        <dbReference type="RefSeq" id="XP_002731140.1"/>
    </source>
</evidence>
<keyword evidence="3" id="KW-0282">Flagellum</keyword>
<dbReference type="InterPro" id="IPR037662">
    <property type="entry name" value="CFAP68/107"/>
</dbReference>
<organism evidence="10 11">
    <name type="scientific">Saccoglossus kowalevskii</name>
    <name type="common">Acorn worm</name>
    <dbReference type="NCBI Taxonomy" id="10224"/>
    <lineage>
        <taxon>Eukaryota</taxon>
        <taxon>Metazoa</taxon>
        <taxon>Hemichordata</taxon>
        <taxon>Enteropneusta</taxon>
        <taxon>Harrimaniidae</taxon>
        <taxon>Saccoglossus</taxon>
    </lineage>
</organism>
<feature type="region of interest" description="Disordered" evidence="9">
    <location>
        <begin position="145"/>
        <end position="165"/>
    </location>
</feature>
<keyword evidence="2" id="KW-0963">Cytoplasm</keyword>
<reference evidence="11" key="1">
    <citation type="submission" date="2025-08" db="UniProtKB">
        <authorList>
            <consortium name="RefSeq"/>
        </authorList>
    </citation>
    <scope>IDENTIFICATION</scope>
    <source>
        <tissue evidence="11">Testes</tissue>
    </source>
</reference>
<keyword evidence="4" id="KW-0969">Cilium</keyword>
<dbReference type="GeneID" id="100368360"/>
<evidence type="ECO:0000313" key="10">
    <source>
        <dbReference type="Proteomes" id="UP000694865"/>
    </source>
</evidence>
<evidence type="ECO:0000256" key="6">
    <source>
        <dbReference type="ARBA" id="ARBA00023273"/>
    </source>
</evidence>
<evidence type="ECO:0000256" key="5">
    <source>
        <dbReference type="ARBA" id="ARBA00023212"/>
    </source>
</evidence>
<evidence type="ECO:0000256" key="1">
    <source>
        <dbReference type="ARBA" id="ARBA00004611"/>
    </source>
</evidence>